<dbReference type="Gene3D" id="2.60.40.10">
    <property type="entry name" value="Immunoglobulins"/>
    <property type="match status" value="4"/>
</dbReference>
<gene>
    <name evidence="4" type="ORF">SANBI_001408</name>
</gene>
<accession>A0AAF0ZBM5</accession>
<sequence length="982" mass="97093">MAMLNAFAFSVPRAEAVPAGSEYPASWTIAGNVATGTTPSGVVVTATLTGPVTFAGSGGLVFGGPSPAFFPPTTTEALQFINTTCTSTAPSGCGSITYAFSEPVTTPVFYTGDIGSGVISASNPPTFSEYRNTPQTLTSGGTFSLDTPGSQTSNVAITNGGTTVGIINPAGRVGTAASTNSCDPAGFGCGTYAISTPTPTVESITIGFSNAGVGVEGDAFTQVVGITPLTPSISMTKTVSPQTISAAGQELAYSFAVSNTGNTALSGVSIAETAFSGTGEVGAIVCDVTTLAIGGTTTCSATYTATQADVDAGTISNTATASGDTPGGETVTSPESSAEVTAAPAPALTVVKSVDPAGQDSYEVGQELTYSFLVTNSGNVTMTDVTVNEGEFDGTGELGAITPASVATLAPGDSTTFTATYTLTQADVDRGSTTNTATATGIPPTGPPVESPPSTVEIPSIAAPALTVVKSVDPAGQESYEVGQELTYSFLVTNSGNVTMTDVTVNEGEFDGTGELGAITPASVATLAPGDSTTFTATYTLTQADVDRGSTTNTATATGVPPTGPPVESPPSTVEIPSIAAPALTVVKSADLTEITAAGQVVRYSFVVTNTGNVTVTDAAPVETEFSGTGDLGAVTPESATLIPGQSATFTADYAVTQADVDGGVLTNTATAGGTPPPGTELPPVPPSTVEIPSIAAPALTVLKSVDPAGQESYEVGQELTYSFLVTNSGNVTMTDVTVNEGEFDGTGELGAITPASVATLAPGDSTTFTATYTLTQADVDRGSTTNTATATGVPPTGPPVESPPSTVEIPSIAAPALTIVKTANQTVITRVGQTITYSFLVTNTGNVTVSDVDVVEGAFTGSGQLGAVTPESVATLLPGASTTFTATYVVTQADLSMGSLSNTATATAVPPGGSPVTSPPSTVQITVNVPAAPPSPGNMPPLAQTGAGVAGVVGIGVILVLGGAGLTLAARRRRGDEITAG</sequence>
<dbReference type="Pfam" id="PF24346">
    <property type="entry name" value="DUF7507"/>
    <property type="match status" value="6"/>
</dbReference>
<feature type="region of interest" description="Disordered" evidence="1">
    <location>
        <begin position="781"/>
        <end position="806"/>
    </location>
</feature>
<dbReference type="InterPro" id="IPR047589">
    <property type="entry name" value="DUF11_rpt"/>
</dbReference>
<dbReference type="InterPro" id="IPR013783">
    <property type="entry name" value="Ig-like_fold"/>
</dbReference>
<proteinExistence type="predicted"/>
<feature type="region of interest" description="Disordered" evidence="1">
    <location>
        <begin position="317"/>
        <end position="341"/>
    </location>
</feature>
<feature type="domain" description="DUF7507" evidence="3">
    <location>
        <begin position="230"/>
        <end position="333"/>
    </location>
</feature>
<protein>
    <recommendedName>
        <fullName evidence="3">DUF7507 domain-containing protein</fullName>
    </recommendedName>
</protein>
<reference evidence="5" key="1">
    <citation type="submission" date="2023-11" db="EMBL/GenBank/DDBJ databases">
        <authorList>
            <person name="Helweg L.P."/>
            <person name="Kiel A."/>
            <person name="Hitz F."/>
            <person name="Ruckert-Reed C."/>
            <person name="Busche T."/>
            <person name="Kaltschmidt B."/>
            <person name="Kaltschmidt C."/>
        </authorList>
    </citation>
    <scope>NUCLEOTIDE SEQUENCE [LARGE SCALE GENOMIC DNA]</scope>
    <source>
        <strain evidence="5">4.1</strain>
    </source>
</reference>
<keyword evidence="5" id="KW-1185">Reference proteome</keyword>
<dbReference type="InterPro" id="IPR051172">
    <property type="entry name" value="Chlamydia_OmcB"/>
</dbReference>
<feature type="domain" description="DUF7507" evidence="3">
    <location>
        <begin position="697"/>
        <end position="803"/>
    </location>
</feature>
<evidence type="ECO:0000313" key="5">
    <source>
        <dbReference type="Proteomes" id="UP001304340"/>
    </source>
</evidence>
<evidence type="ECO:0000259" key="3">
    <source>
        <dbReference type="Pfam" id="PF24346"/>
    </source>
</evidence>
<feature type="compositionally biased region" description="Low complexity" evidence="1">
    <location>
        <begin position="332"/>
        <end position="341"/>
    </location>
</feature>
<feature type="compositionally biased region" description="Low complexity" evidence="1">
    <location>
        <begin position="433"/>
        <end position="443"/>
    </location>
</feature>
<dbReference type="PANTHER" id="PTHR34819">
    <property type="entry name" value="LARGE CYSTEINE-RICH PERIPLASMIC PROTEIN OMCB"/>
    <property type="match status" value="1"/>
</dbReference>
<feature type="domain" description="DUF7507" evidence="3">
    <location>
        <begin position="345"/>
        <end position="451"/>
    </location>
</feature>
<evidence type="ECO:0000256" key="1">
    <source>
        <dbReference type="SAM" id="MobiDB-lite"/>
    </source>
</evidence>
<dbReference type="RefSeq" id="WP_319160276.1">
    <property type="nucleotide sequence ID" value="NZ_CP138359.1"/>
</dbReference>
<dbReference type="EMBL" id="CP138359">
    <property type="protein sequence ID" value="WPF83713.1"/>
    <property type="molecule type" value="Genomic_DNA"/>
</dbReference>
<feature type="region of interest" description="Disordered" evidence="1">
    <location>
        <begin position="431"/>
        <end position="454"/>
    </location>
</feature>
<keyword evidence="2" id="KW-0472">Membrane</keyword>
<dbReference type="NCBIfam" id="TIGR01451">
    <property type="entry name" value="B_ant_repeat"/>
    <property type="match status" value="3"/>
</dbReference>
<feature type="compositionally biased region" description="Low complexity" evidence="1">
    <location>
        <begin position="550"/>
        <end position="561"/>
    </location>
</feature>
<feature type="domain" description="DUF7507" evidence="3">
    <location>
        <begin position="463"/>
        <end position="569"/>
    </location>
</feature>
<name>A0AAF0ZBM5_9MICO</name>
<dbReference type="Proteomes" id="UP001304340">
    <property type="component" value="Chromosome"/>
</dbReference>
<evidence type="ECO:0000313" key="4">
    <source>
        <dbReference type="EMBL" id="WPF83713.1"/>
    </source>
</evidence>
<feature type="domain" description="DUF7507" evidence="3">
    <location>
        <begin position="581"/>
        <end position="681"/>
    </location>
</feature>
<dbReference type="KEGG" id="sbil:SANBI_001408"/>
<dbReference type="PANTHER" id="PTHR34819:SF3">
    <property type="entry name" value="CELL SURFACE PROTEIN"/>
    <property type="match status" value="1"/>
</dbReference>
<feature type="transmembrane region" description="Helical" evidence="2">
    <location>
        <begin position="948"/>
        <end position="970"/>
    </location>
</feature>
<keyword evidence="2" id="KW-1133">Transmembrane helix</keyword>
<feature type="compositionally biased region" description="Low complexity" evidence="1">
    <location>
        <begin position="784"/>
        <end position="795"/>
    </location>
</feature>
<feature type="domain" description="DUF7507" evidence="3">
    <location>
        <begin position="815"/>
        <end position="919"/>
    </location>
</feature>
<dbReference type="InterPro" id="IPR055354">
    <property type="entry name" value="DUF7507"/>
</dbReference>
<organism evidence="4 5">
    <name type="scientific">Sanguibacter biliveldensis</name>
    <dbReference type="NCBI Taxonomy" id="3030830"/>
    <lineage>
        <taxon>Bacteria</taxon>
        <taxon>Bacillati</taxon>
        <taxon>Actinomycetota</taxon>
        <taxon>Actinomycetes</taxon>
        <taxon>Micrococcales</taxon>
        <taxon>Sanguibacteraceae</taxon>
        <taxon>Sanguibacter</taxon>
    </lineage>
</organism>
<dbReference type="AlphaFoldDB" id="A0AAF0ZBM5"/>
<feature type="region of interest" description="Disordered" evidence="1">
    <location>
        <begin position="546"/>
        <end position="572"/>
    </location>
</feature>
<keyword evidence="2" id="KW-0812">Transmembrane</keyword>
<dbReference type="GO" id="GO:0005975">
    <property type="term" value="P:carbohydrate metabolic process"/>
    <property type="evidence" value="ECO:0007669"/>
    <property type="project" value="UniProtKB-ARBA"/>
</dbReference>
<evidence type="ECO:0000256" key="2">
    <source>
        <dbReference type="SAM" id="Phobius"/>
    </source>
</evidence>